<dbReference type="InterPro" id="IPR043814">
    <property type="entry name" value="DUF5796"/>
</dbReference>
<sequence length="141" mass="15426">MSRPSEVAPSTLPVELTEDGIAVEYLDGRTVFYHGVPATAETPLTTSPGKDVHALVTDESGTEGILTYVDERKTDGDILESSGVGRVLLEKGETTSLYPGVRVHRTGFRYEIEVDFDAVEGRVFVFEEDEMGEMGREIVAE</sequence>
<dbReference type="AlphaFoldDB" id="A0A4D6HCI0"/>
<dbReference type="OrthoDB" id="156190at2157"/>
<protein>
    <submittedName>
        <fullName evidence="1">Uncharacterized protein</fullName>
    </submittedName>
</protein>
<name>A0A4D6HCI0_9EURY</name>
<dbReference type="Pfam" id="PF19109">
    <property type="entry name" value="DUF5796"/>
    <property type="match status" value="1"/>
</dbReference>
<proteinExistence type="predicted"/>
<accession>A0A4D6HCI0</accession>
<dbReference type="RefSeq" id="WP_049993875.1">
    <property type="nucleotide sequence ID" value="NZ_CP031310.1"/>
</dbReference>
<evidence type="ECO:0000313" key="1">
    <source>
        <dbReference type="EMBL" id="QCC50427.1"/>
    </source>
</evidence>
<gene>
    <name evidence="1" type="ORF">DV733_03880</name>
</gene>
<evidence type="ECO:0000313" key="2">
    <source>
        <dbReference type="Proteomes" id="UP000296706"/>
    </source>
</evidence>
<dbReference type="EMBL" id="CP031310">
    <property type="protein sequence ID" value="QCC50427.1"/>
    <property type="molecule type" value="Genomic_DNA"/>
</dbReference>
<keyword evidence="2" id="KW-1185">Reference proteome</keyword>
<dbReference type="GeneID" id="39846975"/>
<organism evidence="1 2">
    <name type="scientific">Halapricum salinum</name>
    <dbReference type="NCBI Taxonomy" id="1457250"/>
    <lineage>
        <taxon>Archaea</taxon>
        <taxon>Methanobacteriati</taxon>
        <taxon>Methanobacteriota</taxon>
        <taxon>Stenosarchaea group</taxon>
        <taxon>Halobacteria</taxon>
        <taxon>Halobacteriales</taxon>
        <taxon>Haloarculaceae</taxon>
        <taxon>Halapricum</taxon>
    </lineage>
</organism>
<dbReference type="KEGG" id="hsn:DV733_03880"/>
<dbReference type="Proteomes" id="UP000296706">
    <property type="component" value="Chromosome"/>
</dbReference>
<reference evidence="1 2" key="1">
    <citation type="journal article" date="2019" name="Nat. Commun.">
        <title>A new type of DNA phosphorothioation-based antiviral system in archaea.</title>
        <authorList>
            <person name="Xiong L."/>
            <person name="Liu S."/>
            <person name="Chen S."/>
            <person name="Xiao Y."/>
            <person name="Zhu B."/>
            <person name="Gao Y."/>
            <person name="Zhang Y."/>
            <person name="Chen B."/>
            <person name="Luo J."/>
            <person name="Deng Z."/>
            <person name="Chen X."/>
            <person name="Wang L."/>
            <person name="Chen S."/>
        </authorList>
    </citation>
    <scope>NUCLEOTIDE SEQUENCE [LARGE SCALE GENOMIC DNA]</scope>
    <source>
        <strain evidence="1 2">CBA1105</strain>
    </source>
</reference>